<evidence type="ECO:0000256" key="1">
    <source>
        <dbReference type="ARBA" id="ARBA00022741"/>
    </source>
</evidence>
<dbReference type="STRING" id="1497020.DO97_03550"/>
<evidence type="ECO:0000256" key="2">
    <source>
        <dbReference type="ARBA" id="ARBA00023118"/>
    </source>
</evidence>
<evidence type="ECO:0000313" key="5">
    <source>
        <dbReference type="EMBL" id="KGF72825.1"/>
    </source>
</evidence>
<dbReference type="Gene3D" id="3.30.70.2220">
    <property type="entry name" value="CRISPR-Cas system, Cmr2 subunit, D1 domain, cysteine cluster"/>
    <property type="match status" value="1"/>
</dbReference>
<dbReference type="Proteomes" id="UP000030170">
    <property type="component" value="Unassembled WGS sequence"/>
</dbReference>
<protein>
    <submittedName>
        <fullName evidence="5">Uncharacterized protein</fullName>
    </submittedName>
</protein>
<dbReference type="InterPro" id="IPR038242">
    <property type="entry name" value="Cmr2_N"/>
</dbReference>
<dbReference type="Pfam" id="PF12469">
    <property type="entry name" value="Cmr2_N"/>
    <property type="match status" value="1"/>
</dbReference>
<proteinExistence type="predicted"/>
<keyword evidence="1" id="KW-0547">Nucleotide-binding</keyword>
<dbReference type="InterPro" id="IPR054767">
    <property type="entry name" value="Cas10-Cmr2_palm2"/>
</dbReference>
<dbReference type="GO" id="GO:0000166">
    <property type="term" value="F:nucleotide binding"/>
    <property type="evidence" value="ECO:0007669"/>
    <property type="project" value="UniProtKB-KW"/>
</dbReference>
<evidence type="ECO:0000259" key="4">
    <source>
        <dbReference type="Pfam" id="PF22335"/>
    </source>
</evidence>
<keyword evidence="2" id="KW-0051">Antiviral defense</keyword>
<accession>A0A098TKG2</accession>
<feature type="domain" description="CRISPR-associated protein Cmr2 N-terminal" evidence="3">
    <location>
        <begin position="224"/>
        <end position="349"/>
    </location>
</feature>
<sequence length="1044" mass="119625">MSTSAANEFWQAKIWGLLHDPALKALHDDTGRGGNSFWRDLTVMQDWKSRGWNPEERDPDKQIEALRHILLSDHIASASDRGAIGSLSHPVDYDENGLEVSHLLSEAKLPLKLTPKAHQGLLQSGRVGFLKAHEKTLFPEAIKGETDPRKVFWWLWRCLPKAASNKFANDESLLLMPAETRLPDSSIWSHVSITSALAGSLAGYNLQISDVEDWSKDKASRPYLATFTFTPVQELIKASRKMRDFWAGSWILHYLSAKVCWALAWKYGPDSLMYPSLFQQPLIDHWLLNGSGQFKGWKDDFGRWVTQPSNQQLLTAGFPNVLVLVLPEGKVKAAMQMAEQTLRQEWENLSSCVFEYLKDEKHWLPKVFQAESSTWDGWLDTIWQTYWTALPIGTRDEELTARLVKPDASNRDQQDRDLVNWLKKQNFTCSLIQRLEDPLYGAPKTQYKSKNWLLKPNEGSFLRAAVEQSRYPHFSINVGSWWPHVFDQARLSLTAIKNARSWELPTAFSARSSISGIGPIVHPEKCSESKDWISEGESKRFWKRHAGLFDGKEQLNATETVKRVLPKVLQKILNLEHDVSTHYPDLTAGVAGYLKVSDRSHLDYFHKTCADIQTKLEESQLDDGDIQNSYWGIPWLGNPENSDFQGYHSRYLKPDWLVETSDQDEKSEIVREKIQSIKAFVNSRYGDNDPASWYVLAVGDGDGMSEWLKGILLKNYRDYIPKKLKDYCDFESEEFKKASLEEQDLRIKFEKILDEPKRMGPSTHAALSRALLDFSNQLVPYLTEQRYAGRLIYSGGDDVLAYTNLWEWDQWLWDVRQCFKGDQDPHNQFDDTGDYWRWKTGEPPDNVSSRPLFTMGGNASISFGIVIAHHSVPLAIALENLWEAEKEGAKKHKSPDGAKKDAVQVRVLYGNGNILNSTTKFDVFNQWKALLNFKQTHSHVDFDPALFEQAAEIWRQHPVPFLQDSTDPFAAIAPWTQAFCERRELFKGEEKEQAKQDFQKALAAYLEALCLTTEAEDRDRQIQNWLKLAAFTLRKRDIKIGGAS</sequence>
<feature type="domain" description="Cas10/Cmr2 second palm" evidence="4">
    <location>
        <begin position="754"/>
        <end position="893"/>
    </location>
</feature>
<comment type="caution">
    <text evidence="5">The sequence shown here is derived from an EMBL/GenBank/DDBJ whole genome shotgun (WGS) entry which is preliminary data.</text>
</comment>
<evidence type="ECO:0000313" key="6">
    <source>
        <dbReference type="Proteomes" id="UP000030170"/>
    </source>
</evidence>
<dbReference type="Gene3D" id="3.30.70.270">
    <property type="match status" value="1"/>
</dbReference>
<name>A0A098TKG2_9CYAN</name>
<dbReference type="InterPro" id="IPR043128">
    <property type="entry name" value="Rev_trsase/Diguanyl_cyclase"/>
</dbReference>
<evidence type="ECO:0000259" key="3">
    <source>
        <dbReference type="Pfam" id="PF12469"/>
    </source>
</evidence>
<dbReference type="AlphaFoldDB" id="A0A098TKG2"/>
<dbReference type="InterPro" id="IPR013407">
    <property type="entry name" value="CRISPR-assoc_prot_Cmr2"/>
</dbReference>
<dbReference type="Pfam" id="PF22335">
    <property type="entry name" value="Cas10-Cmr2_palm2"/>
    <property type="match status" value="1"/>
</dbReference>
<gene>
    <name evidence="5" type="ORF">DO97_03550</name>
</gene>
<dbReference type="InterPro" id="IPR024615">
    <property type="entry name" value="CRISPR-assoc_Cmr2_N"/>
</dbReference>
<dbReference type="NCBIfam" id="TIGR02577">
    <property type="entry name" value="cas_TM1794_Cmr2"/>
    <property type="match status" value="1"/>
</dbReference>
<keyword evidence="6" id="KW-1185">Reference proteome</keyword>
<reference evidence="5 6" key="1">
    <citation type="journal article" date="2014" name="Mol. Ecol.">
        <title>Evolution of Synechococcus.</title>
        <authorList>
            <person name="Dvorak P."/>
            <person name="Casamatta D."/>
            <person name="Hasler P."/>
            <person name="Poulickova A."/>
            <person name="Ondrej V."/>
            <person name="Sanges R."/>
        </authorList>
    </citation>
    <scope>NUCLEOTIDE SEQUENCE [LARGE SCALE GENOMIC DNA]</scope>
    <source>
        <strain evidence="5 6">CAUP A 1101</strain>
    </source>
</reference>
<dbReference type="GO" id="GO:0051607">
    <property type="term" value="P:defense response to virus"/>
    <property type="evidence" value="ECO:0007669"/>
    <property type="project" value="UniProtKB-KW"/>
</dbReference>
<organism evidence="5 6">
    <name type="scientific">Neosynechococcus sphagnicola sy1</name>
    <dbReference type="NCBI Taxonomy" id="1497020"/>
    <lineage>
        <taxon>Bacteria</taxon>
        <taxon>Bacillati</taxon>
        <taxon>Cyanobacteriota</taxon>
        <taxon>Cyanophyceae</taxon>
        <taxon>Neosynechococcales</taxon>
        <taxon>Neosynechococcaceae</taxon>
        <taxon>Neosynechococcus</taxon>
    </lineage>
</organism>
<dbReference type="RefSeq" id="WP_036532443.1">
    <property type="nucleotide sequence ID" value="NZ_JJML01000017.1"/>
</dbReference>
<dbReference type="EMBL" id="JJML01000017">
    <property type="protein sequence ID" value="KGF72825.1"/>
    <property type="molecule type" value="Genomic_DNA"/>
</dbReference>